<comment type="caution">
    <text evidence="3">The sequence shown here is derived from an EMBL/GenBank/DDBJ whole genome shotgun (WGS) entry which is preliminary data.</text>
</comment>
<gene>
    <name evidence="3" type="primary">ehuB</name>
    <name evidence="3" type="ORF">ACFQGD_23245</name>
</gene>
<accession>A0ABW2C6C0</accession>
<dbReference type="PROSITE" id="PS51318">
    <property type="entry name" value="TAT"/>
    <property type="match status" value="1"/>
</dbReference>
<protein>
    <submittedName>
        <fullName evidence="3">Ectoine/hydroxyectoine ABC transporter substrate-binding protein EhuB</fullName>
    </submittedName>
</protein>
<organism evidence="3 4">
    <name type="scientific">Haloechinothrix salitolerans</name>
    <dbReference type="NCBI Taxonomy" id="926830"/>
    <lineage>
        <taxon>Bacteria</taxon>
        <taxon>Bacillati</taxon>
        <taxon>Actinomycetota</taxon>
        <taxon>Actinomycetes</taxon>
        <taxon>Pseudonocardiales</taxon>
        <taxon>Pseudonocardiaceae</taxon>
        <taxon>Haloechinothrix</taxon>
    </lineage>
</organism>
<keyword evidence="4" id="KW-1185">Reference proteome</keyword>
<dbReference type="PANTHER" id="PTHR35936:SF17">
    <property type="entry name" value="ARGININE-BINDING EXTRACELLULAR PROTEIN ARTP"/>
    <property type="match status" value="1"/>
</dbReference>
<dbReference type="Gene3D" id="3.40.190.10">
    <property type="entry name" value="Periplasmic binding protein-like II"/>
    <property type="match status" value="2"/>
</dbReference>
<proteinExistence type="predicted"/>
<dbReference type="RefSeq" id="WP_345394173.1">
    <property type="nucleotide sequence ID" value="NZ_BAABLA010000021.1"/>
</dbReference>
<dbReference type="EMBL" id="JBHSXX010000001">
    <property type="protein sequence ID" value="MFC6870062.1"/>
    <property type="molecule type" value="Genomic_DNA"/>
</dbReference>
<dbReference type="Pfam" id="PF00497">
    <property type="entry name" value="SBP_bac_3"/>
    <property type="match status" value="1"/>
</dbReference>
<sequence length="292" mass="30801">MSTGNGPRALTRRTLLRGAAATGVVTLAGCGPDEASTSFQAAQRTGTIKVGFANEAPYGFLDETGRLTGEAPEVARAVLRDYGITKLEGVLADFRQLIPGLKAGRYAFVAAGMFINPSRCADAAFPIPDYQVESAFLVPEGNPKGITRFQDIPGKDVLIAVLTGGVELGYAVEAGVPEEQIVTLGDQDSVFRAVRDGRVYGAATLDTTAAWLLEQNPGSGLAKSEPFLLGSTPGIGAFTFPRGATDFVAAFNTGLRRLKESGEWLRIVKPFGFSERNVPPPDVTTEQLCGDA</sequence>
<dbReference type="NCBIfam" id="TIGR02995">
    <property type="entry name" value="ectoine_ehuB"/>
    <property type="match status" value="1"/>
</dbReference>
<dbReference type="InterPro" id="IPR014337">
    <property type="entry name" value="Ectoine_EhuB"/>
</dbReference>
<feature type="domain" description="Solute-binding protein family 3/N-terminal" evidence="2">
    <location>
        <begin position="47"/>
        <end position="275"/>
    </location>
</feature>
<dbReference type="InterPro" id="IPR001638">
    <property type="entry name" value="Solute-binding_3/MltF_N"/>
</dbReference>
<evidence type="ECO:0000313" key="4">
    <source>
        <dbReference type="Proteomes" id="UP001596337"/>
    </source>
</evidence>
<reference evidence="4" key="1">
    <citation type="journal article" date="2019" name="Int. J. Syst. Evol. Microbiol.">
        <title>The Global Catalogue of Microorganisms (GCM) 10K type strain sequencing project: providing services to taxonomists for standard genome sequencing and annotation.</title>
        <authorList>
            <consortium name="The Broad Institute Genomics Platform"/>
            <consortium name="The Broad Institute Genome Sequencing Center for Infectious Disease"/>
            <person name="Wu L."/>
            <person name="Ma J."/>
        </authorList>
    </citation>
    <scope>NUCLEOTIDE SEQUENCE [LARGE SCALE GENOMIC DNA]</scope>
    <source>
        <strain evidence="4">KCTC 32255</strain>
    </source>
</reference>
<dbReference type="Proteomes" id="UP001596337">
    <property type="component" value="Unassembled WGS sequence"/>
</dbReference>
<dbReference type="InterPro" id="IPR006311">
    <property type="entry name" value="TAT_signal"/>
</dbReference>
<evidence type="ECO:0000256" key="1">
    <source>
        <dbReference type="ARBA" id="ARBA00022729"/>
    </source>
</evidence>
<dbReference type="SMART" id="SM00062">
    <property type="entry name" value="PBPb"/>
    <property type="match status" value="1"/>
</dbReference>
<keyword evidence="1" id="KW-0732">Signal</keyword>
<dbReference type="SUPFAM" id="SSF53850">
    <property type="entry name" value="Periplasmic binding protein-like II"/>
    <property type="match status" value="1"/>
</dbReference>
<dbReference type="PANTHER" id="PTHR35936">
    <property type="entry name" value="MEMBRANE-BOUND LYTIC MUREIN TRANSGLYCOSYLASE F"/>
    <property type="match status" value="1"/>
</dbReference>
<evidence type="ECO:0000259" key="2">
    <source>
        <dbReference type="SMART" id="SM00062"/>
    </source>
</evidence>
<name>A0ABW2C6C0_9PSEU</name>
<evidence type="ECO:0000313" key="3">
    <source>
        <dbReference type="EMBL" id="MFC6870062.1"/>
    </source>
</evidence>